<dbReference type="AlphaFoldDB" id="A0A1U7PUP6"/>
<dbReference type="EMBL" id="FTPU01000009">
    <property type="protein sequence ID" value="SIT96427.1"/>
    <property type="molecule type" value="Genomic_DNA"/>
</dbReference>
<sequence length="49" mass="5771">MNKFLVFAKFYGFADLKIFSTKLKKTLTHFAFKISIKSETLSFHLIIKK</sequence>
<evidence type="ECO:0000313" key="2">
    <source>
        <dbReference type="Proteomes" id="UP000187261"/>
    </source>
</evidence>
<keyword evidence="2" id="KW-1185">Reference proteome</keyword>
<dbReference type="Proteomes" id="UP000187261">
    <property type="component" value="Unassembled WGS sequence"/>
</dbReference>
<gene>
    <name evidence="1" type="ORF">SAMN05660493_01106</name>
</gene>
<reference evidence="2" key="1">
    <citation type="submission" date="2016-10" db="EMBL/GenBank/DDBJ databases">
        <authorList>
            <person name="Varghese N."/>
            <person name="Submissions S."/>
        </authorList>
    </citation>
    <scope>NUCLEOTIDE SEQUENCE [LARGE SCALE GENOMIC DNA]</scope>
    <source>
        <strain evidence="2">DSM 19482</strain>
    </source>
</reference>
<dbReference type="STRING" id="1121284.SAMN05660493_01106"/>
<evidence type="ECO:0000313" key="1">
    <source>
        <dbReference type="EMBL" id="SIT96427.1"/>
    </source>
</evidence>
<proteinExistence type="predicted"/>
<protein>
    <submittedName>
        <fullName evidence="1">Uncharacterized protein</fullName>
    </submittedName>
</protein>
<organism evidence="1 2">
    <name type="scientific">Epilithonimonas bovis DSM 19482</name>
    <dbReference type="NCBI Taxonomy" id="1121284"/>
    <lineage>
        <taxon>Bacteria</taxon>
        <taxon>Pseudomonadati</taxon>
        <taxon>Bacteroidota</taxon>
        <taxon>Flavobacteriia</taxon>
        <taxon>Flavobacteriales</taxon>
        <taxon>Weeksellaceae</taxon>
        <taxon>Chryseobacterium group</taxon>
        <taxon>Epilithonimonas</taxon>
    </lineage>
</organism>
<name>A0A1U7PUP6_9FLAO</name>
<accession>A0A1U7PUP6</accession>